<dbReference type="Proteomes" id="UP000191240">
    <property type="component" value="Unassembled WGS sequence"/>
</dbReference>
<dbReference type="OrthoDB" id="9803748at2"/>
<name>A0A1M6GJ98_9FIRM</name>
<evidence type="ECO:0000256" key="2">
    <source>
        <dbReference type="ARBA" id="ARBA00005013"/>
    </source>
</evidence>
<dbReference type="EMBL" id="FQYW01000032">
    <property type="protein sequence ID" value="SHJ10027.1"/>
    <property type="molecule type" value="Genomic_DNA"/>
</dbReference>
<keyword evidence="4 6" id="KW-0289">Folate biosynthesis</keyword>
<dbReference type="InterPro" id="IPR006157">
    <property type="entry name" value="FolB_dom"/>
</dbReference>
<dbReference type="GO" id="GO:0005737">
    <property type="term" value="C:cytoplasm"/>
    <property type="evidence" value="ECO:0007669"/>
    <property type="project" value="TreeGrafter"/>
</dbReference>
<dbReference type="InterPro" id="IPR043133">
    <property type="entry name" value="GTP-CH-I_C/QueF"/>
</dbReference>
<dbReference type="NCBIfam" id="TIGR00526">
    <property type="entry name" value="folB_dom"/>
    <property type="match status" value="1"/>
</dbReference>
<sequence>MKDSIFLEGMEFFGRHGVLPEEQRLGQRFIVDLVMNLDLHKAGYTDDLEASVNYAEVFARVKEIVEGVPVKLLECLADRIAQAVFEGFSLVESLEVTIHKPGAPIPGIFKDAQIKIRRQRHEYI</sequence>
<evidence type="ECO:0000256" key="6">
    <source>
        <dbReference type="RuleBase" id="RU362079"/>
    </source>
</evidence>
<organism evidence="8 9">
    <name type="scientific">Anaerovibrio lipolyticus DSM 3074</name>
    <dbReference type="NCBI Taxonomy" id="1120997"/>
    <lineage>
        <taxon>Bacteria</taxon>
        <taxon>Bacillati</taxon>
        <taxon>Bacillota</taxon>
        <taxon>Negativicutes</taxon>
        <taxon>Selenomonadales</taxon>
        <taxon>Selenomonadaceae</taxon>
        <taxon>Anaerovibrio</taxon>
    </lineage>
</organism>
<dbReference type="UniPathway" id="UPA00077">
    <property type="reaction ID" value="UER00154"/>
</dbReference>
<evidence type="ECO:0000256" key="1">
    <source>
        <dbReference type="ARBA" id="ARBA00001353"/>
    </source>
</evidence>
<comment type="catalytic activity">
    <reaction evidence="1 6">
        <text>7,8-dihydroneopterin = 6-hydroxymethyl-7,8-dihydropterin + glycolaldehyde</text>
        <dbReference type="Rhea" id="RHEA:10540"/>
        <dbReference type="ChEBI" id="CHEBI:17001"/>
        <dbReference type="ChEBI" id="CHEBI:17071"/>
        <dbReference type="ChEBI" id="CHEBI:44841"/>
        <dbReference type="EC" id="4.1.2.25"/>
    </reaction>
</comment>
<dbReference type="Pfam" id="PF02152">
    <property type="entry name" value="FolB"/>
    <property type="match status" value="1"/>
</dbReference>
<dbReference type="PANTHER" id="PTHR42844:SF1">
    <property type="entry name" value="DIHYDRONEOPTERIN ALDOLASE 1-RELATED"/>
    <property type="match status" value="1"/>
</dbReference>
<protein>
    <recommendedName>
        <fullName evidence="6">7,8-dihydroneopterin aldolase</fullName>
        <ecNumber evidence="6">4.1.2.25</ecNumber>
    </recommendedName>
</protein>
<dbReference type="PANTHER" id="PTHR42844">
    <property type="entry name" value="DIHYDRONEOPTERIN ALDOLASE 1-RELATED"/>
    <property type="match status" value="1"/>
</dbReference>
<comment type="similarity">
    <text evidence="3 6">Belongs to the DHNA family.</text>
</comment>
<dbReference type="GO" id="GO:0046654">
    <property type="term" value="P:tetrahydrofolate biosynthetic process"/>
    <property type="evidence" value="ECO:0007669"/>
    <property type="project" value="UniProtKB-UniRule"/>
</dbReference>
<evidence type="ECO:0000256" key="3">
    <source>
        <dbReference type="ARBA" id="ARBA00005708"/>
    </source>
</evidence>
<dbReference type="InterPro" id="IPR006156">
    <property type="entry name" value="Dihydroneopterin_aldolase"/>
</dbReference>
<proteinExistence type="inferred from homology"/>
<dbReference type="SMART" id="SM00905">
    <property type="entry name" value="FolB"/>
    <property type="match status" value="1"/>
</dbReference>
<comment type="function">
    <text evidence="6">Catalyzes the conversion of 7,8-dihydroneopterin to 6-hydroxymethyl-7,8-dihydropterin.</text>
</comment>
<evidence type="ECO:0000256" key="4">
    <source>
        <dbReference type="ARBA" id="ARBA00022909"/>
    </source>
</evidence>
<dbReference type="GO" id="GO:0004150">
    <property type="term" value="F:dihydroneopterin aldolase activity"/>
    <property type="evidence" value="ECO:0007669"/>
    <property type="project" value="UniProtKB-UniRule"/>
</dbReference>
<dbReference type="FunFam" id="3.30.1130.10:FF:000003">
    <property type="entry name" value="7,8-dihydroneopterin aldolase"/>
    <property type="match status" value="1"/>
</dbReference>
<comment type="pathway">
    <text evidence="2 6">Cofactor biosynthesis; tetrahydrofolate biosynthesis; 2-amino-4-hydroxy-6-hydroxymethyl-7,8-dihydropteridine diphosphate from 7,8-dihydroneopterin triphosphate: step 3/4.</text>
</comment>
<dbReference type="GO" id="GO:0046656">
    <property type="term" value="P:folic acid biosynthetic process"/>
    <property type="evidence" value="ECO:0007669"/>
    <property type="project" value="UniProtKB-UniRule"/>
</dbReference>
<evidence type="ECO:0000259" key="7">
    <source>
        <dbReference type="SMART" id="SM00905"/>
    </source>
</evidence>
<dbReference type="SUPFAM" id="SSF55620">
    <property type="entry name" value="Tetrahydrobiopterin biosynthesis enzymes-like"/>
    <property type="match status" value="1"/>
</dbReference>
<evidence type="ECO:0000313" key="8">
    <source>
        <dbReference type="EMBL" id="SHJ10027.1"/>
    </source>
</evidence>
<gene>
    <name evidence="8" type="ORF">SAMN02745671_02677</name>
</gene>
<dbReference type="CDD" id="cd00534">
    <property type="entry name" value="DHNA_DHNTPE"/>
    <property type="match status" value="1"/>
</dbReference>
<accession>A0A1M6GJ98</accession>
<dbReference type="EC" id="4.1.2.25" evidence="6"/>
<keyword evidence="5 6" id="KW-0456">Lyase</keyword>
<dbReference type="AlphaFoldDB" id="A0A1M6GJ98"/>
<dbReference type="Gene3D" id="3.30.1130.10">
    <property type="match status" value="1"/>
</dbReference>
<evidence type="ECO:0000256" key="5">
    <source>
        <dbReference type="ARBA" id="ARBA00023239"/>
    </source>
</evidence>
<feature type="domain" description="Dihydroneopterin aldolase/epimerase" evidence="7">
    <location>
        <begin position="5"/>
        <end position="118"/>
    </location>
</feature>
<reference evidence="8 9" key="1">
    <citation type="submission" date="2016-11" db="EMBL/GenBank/DDBJ databases">
        <authorList>
            <person name="Jaros S."/>
            <person name="Januszkiewicz K."/>
            <person name="Wedrychowicz H."/>
        </authorList>
    </citation>
    <scope>NUCLEOTIDE SEQUENCE [LARGE SCALE GENOMIC DNA]</scope>
    <source>
        <strain evidence="8 9">DSM 3074</strain>
    </source>
</reference>
<dbReference type="NCBIfam" id="TIGR00525">
    <property type="entry name" value="folB"/>
    <property type="match status" value="1"/>
</dbReference>
<evidence type="ECO:0000313" key="9">
    <source>
        <dbReference type="Proteomes" id="UP000191240"/>
    </source>
</evidence>
<dbReference type="RefSeq" id="WP_072033476.1">
    <property type="nucleotide sequence ID" value="NZ_FQYW01000032.1"/>
</dbReference>